<reference evidence="1 2" key="1">
    <citation type="submission" date="2016-07" db="EMBL/GenBank/DDBJ databases">
        <title>Pervasive Adenine N6-methylation of Active Genes in Fungi.</title>
        <authorList>
            <consortium name="DOE Joint Genome Institute"/>
            <person name="Mondo S.J."/>
            <person name="Dannebaum R.O."/>
            <person name="Kuo R.C."/>
            <person name="Labutti K."/>
            <person name="Haridas S."/>
            <person name="Kuo A."/>
            <person name="Salamov A."/>
            <person name="Ahrendt S.R."/>
            <person name="Lipzen A."/>
            <person name="Sullivan W."/>
            <person name="Andreopoulos W.B."/>
            <person name="Clum A."/>
            <person name="Lindquist E."/>
            <person name="Daum C."/>
            <person name="Ramamoorthy G.K."/>
            <person name="Gryganskyi A."/>
            <person name="Culley D."/>
            <person name="Magnuson J.K."/>
            <person name="James T.Y."/>
            <person name="O'Malley M.A."/>
            <person name="Stajich J.E."/>
            <person name="Spatafora J.W."/>
            <person name="Visel A."/>
            <person name="Grigoriev I.V."/>
        </authorList>
    </citation>
    <scope>NUCLEOTIDE SEQUENCE [LARGE SCALE GENOMIC DNA]</scope>
    <source>
        <strain evidence="1 2">NRRL 3116</strain>
    </source>
</reference>
<organism evidence="1 2">
    <name type="scientific">Lobosporangium transversale</name>
    <dbReference type="NCBI Taxonomy" id="64571"/>
    <lineage>
        <taxon>Eukaryota</taxon>
        <taxon>Fungi</taxon>
        <taxon>Fungi incertae sedis</taxon>
        <taxon>Mucoromycota</taxon>
        <taxon>Mortierellomycotina</taxon>
        <taxon>Mortierellomycetes</taxon>
        <taxon>Mortierellales</taxon>
        <taxon>Mortierellaceae</taxon>
        <taxon>Lobosporangium</taxon>
    </lineage>
</organism>
<dbReference type="Proteomes" id="UP000193648">
    <property type="component" value="Unassembled WGS sequence"/>
</dbReference>
<sequence>MTNGNFARLDHATSTTTITATSFPDILFHSIAIKVLILKPVQHHASSSPGLSNTDTLALDSGETTPSRLSIVSPDSSTCRYTPRFILWRHGIMNVPSTNHFHWHENVLGWDKFLQSFLKYLNQGSYPSQSQNFQSSASFESNISIESVRNTSPAKAIKDSKKPLIKPFIKFRE</sequence>
<keyword evidence="2" id="KW-1185">Reference proteome</keyword>
<dbReference type="RefSeq" id="XP_021881046.1">
    <property type="nucleotide sequence ID" value="XM_022028826.1"/>
</dbReference>
<dbReference type="InParanoid" id="A0A1Y2GLR6"/>
<accession>A0A1Y2GLR6</accession>
<evidence type="ECO:0000313" key="1">
    <source>
        <dbReference type="EMBL" id="ORZ14914.1"/>
    </source>
</evidence>
<comment type="caution">
    <text evidence="1">The sequence shown here is derived from an EMBL/GenBank/DDBJ whole genome shotgun (WGS) entry which is preliminary data.</text>
</comment>
<evidence type="ECO:0000313" key="2">
    <source>
        <dbReference type="Proteomes" id="UP000193648"/>
    </source>
</evidence>
<proteinExistence type="predicted"/>
<protein>
    <submittedName>
        <fullName evidence="1">Uncharacterized protein</fullName>
    </submittedName>
</protein>
<dbReference type="EMBL" id="MCFF01000020">
    <property type="protein sequence ID" value="ORZ14914.1"/>
    <property type="molecule type" value="Genomic_DNA"/>
</dbReference>
<name>A0A1Y2GLR6_9FUNG</name>
<dbReference type="AlphaFoldDB" id="A0A1Y2GLR6"/>
<dbReference type="GeneID" id="33570669"/>
<gene>
    <name evidence="1" type="ORF">BCR41DRAFT_396637</name>
</gene>